<proteinExistence type="predicted"/>
<name>A0A248ULG2_9HYPH</name>
<reference evidence="1 2" key="1">
    <citation type="submission" date="2017-07" db="EMBL/GenBank/DDBJ databases">
        <title>Phylogenetic study on the rhizospheric bacterium Ochrobactrum sp. A44.</title>
        <authorList>
            <person name="Krzyzanowska D.M."/>
            <person name="Ossowicki A."/>
            <person name="Rajewska M."/>
            <person name="Maciag T."/>
            <person name="Kaczynski Z."/>
            <person name="Czerwicka M."/>
            <person name="Jafra S."/>
        </authorList>
    </citation>
    <scope>NUCLEOTIDE SEQUENCE [LARGE SCALE GENOMIC DNA]</scope>
    <source>
        <strain evidence="1 2">A44</strain>
    </source>
</reference>
<sequence length="45" mass="4861">MGTGFPFEAAPIKLSRKGGCQFPITTGEEIGFKARDPQGLHERAL</sequence>
<dbReference type="KEGG" id="och:CES85_2722"/>
<dbReference type="Proteomes" id="UP000215256">
    <property type="component" value="Chromosome 1"/>
</dbReference>
<gene>
    <name evidence="1" type="ORF">CES85_2722</name>
</gene>
<evidence type="ECO:0000313" key="1">
    <source>
        <dbReference type="EMBL" id="ASV87380.1"/>
    </source>
</evidence>
<dbReference type="EMBL" id="CP022604">
    <property type="protein sequence ID" value="ASV87380.1"/>
    <property type="molecule type" value="Genomic_DNA"/>
</dbReference>
<protein>
    <submittedName>
        <fullName evidence="1">Uncharacterized protein</fullName>
    </submittedName>
</protein>
<organism evidence="1 2">
    <name type="scientific">Ochrobactrum quorumnocens</name>
    <dbReference type="NCBI Taxonomy" id="271865"/>
    <lineage>
        <taxon>Bacteria</taxon>
        <taxon>Pseudomonadati</taxon>
        <taxon>Pseudomonadota</taxon>
        <taxon>Alphaproteobacteria</taxon>
        <taxon>Hyphomicrobiales</taxon>
        <taxon>Brucellaceae</taxon>
        <taxon>Brucella/Ochrobactrum group</taxon>
        <taxon>Ochrobactrum</taxon>
    </lineage>
</organism>
<evidence type="ECO:0000313" key="2">
    <source>
        <dbReference type="Proteomes" id="UP000215256"/>
    </source>
</evidence>
<dbReference type="AlphaFoldDB" id="A0A248ULG2"/>
<accession>A0A248ULG2</accession>